<dbReference type="SUPFAM" id="SSF48726">
    <property type="entry name" value="Immunoglobulin"/>
    <property type="match status" value="1"/>
</dbReference>
<keyword evidence="14" id="KW-0808">Transferase</keyword>
<dbReference type="Pfam" id="PF00069">
    <property type="entry name" value="Pkinase"/>
    <property type="match status" value="1"/>
</dbReference>
<organism evidence="14 15">
    <name type="scientific">Mytilus coruscus</name>
    <name type="common">Sea mussel</name>
    <dbReference type="NCBI Taxonomy" id="42192"/>
    <lineage>
        <taxon>Eukaryota</taxon>
        <taxon>Metazoa</taxon>
        <taxon>Spiralia</taxon>
        <taxon>Lophotrochozoa</taxon>
        <taxon>Mollusca</taxon>
        <taxon>Bivalvia</taxon>
        <taxon>Autobranchia</taxon>
        <taxon>Pteriomorphia</taxon>
        <taxon>Mytilida</taxon>
        <taxon>Mytiloidea</taxon>
        <taxon>Mytilidae</taxon>
        <taxon>Mytilinae</taxon>
        <taxon>Mytilus</taxon>
    </lineage>
</organism>
<dbReference type="SUPFAM" id="SSF56112">
    <property type="entry name" value="Protein kinase-like (PK-like)"/>
    <property type="match status" value="1"/>
</dbReference>
<feature type="compositionally biased region" description="Basic and acidic residues" evidence="8">
    <location>
        <begin position="569"/>
        <end position="580"/>
    </location>
</feature>
<dbReference type="AlphaFoldDB" id="A0A6J7ZU91"/>
<dbReference type="Pfam" id="PF07679">
    <property type="entry name" value="I-set"/>
    <property type="match status" value="1"/>
</dbReference>
<dbReference type="Pfam" id="PF00041">
    <property type="entry name" value="fn3"/>
    <property type="match status" value="1"/>
</dbReference>
<feature type="domain" description="DH" evidence="10">
    <location>
        <begin position="152"/>
        <end position="327"/>
    </location>
</feature>
<evidence type="ECO:0000256" key="8">
    <source>
        <dbReference type="SAM" id="MobiDB-lite"/>
    </source>
</evidence>
<feature type="compositionally biased region" description="Polar residues" evidence="8">
    <location>
        <begin position="582"/>
        <end position="592"/>
    </location>
</feature>
<dbReference type="FunFam" id="2.60.40.10:FF:000032">
    <property type="entry name" value="palladin isoform X1"/>
    <property type="match status" value="1"/>
</dbReference>
<dbReference type="Gene3D" id="2.30.29.30">
    <property type="entry name" value="Pleckstrin-homology domain (PH domain)/Phosphotyrosine-binding domain (PTB)"/>
    <property type="match status" value="1"/>
</dbReference>
<dbReference type="EC" id="2.7.11.1" evidence="14"/>
<dbReference type="InterPro" id="IPR003599">
    <property type="entry name" value="Ig_sub"/>
</dbReference>
<dbReference type="InterPro" id="IPR051336">
    <property type="entry name" value="RhoGEF_Guanine_NuclExch_SF"/>
</dbReference>
<dbReference type="EMBL" id="CACVKT020000092">
    <property type="protein sequence ID" value="CAC5355818.1"/>
    <property type="molecule type" value="Genomic_DNA"/>
</dbReference>
<evidence type="ECO:0000313" key="15">
    <source>
        <dbReference type="Proteomes" id="UP000507470"/>
    </source>
</evidence>
<dbReference type="InterPro" id="IPR003598">
    <property type="entry name" value="Ig_sub2"/>
</dbReference>
<evidence type="ECO:0000256" key="1">
    <source>
        <dbReference type="ARBA" id="ARBA00004496"/>
    </source>
</evidence>
<keyword evidence="3" id="KW-0963">Cytoplasm</keyword>
<sequence length="1280" mass="146322">MLHLLGIICPCWHKKDKYMVTKEDQQEAHVQPQHNQVTVVAQKKPLEVAEDDADDVDLPTVPPPMKIQDRTFKASKEDSSEDLSKKVASTLTIQPDTENAVKDLEDMVNQRVGDPNHDNPFDHQLSSESGGETADDQASELTEEKKEMYREKRSYVMQELLDTEKDYVKDLGLIVEGYMEYLKEHGMPEDLQGKDKIVFGNIHQIYDWHRENFSPEVEKAVWDVDQLGSLFTRYERRLHMYVKYCENKPKSEYIVAEYIEVFEDIRQKLGHRLMLPDLLIKPVQRIMKYQLLLRDIQKYTDRAGEDTKSLKKALEVMCVVPKAANDMMQVGRLQGFDGKITAQGKLLLQDTLLVSEISQGQSQPKFKERRVFLFEQIILFSEMSEKKRGDLSNANYVYKNSIKVNNMALTKQVEGEPLRFMLINKTPGSDCKFVIQAPSDAVKHTWTLRITSLLDMQGDFLRALQSPIEYQNKVRKETTYSQNKDYAHQYLPLIKVNKWSTPELSHTPREGLLRKTQSQSHPKKDRSQTPPGSLQDSKYTRCRSVPNPGKINIEHGDSSKLSCPNSPTETDKEFDQEKLTKLTMTSSCNSPSYMGEVSPKPKKNIFEGFKTSLKKSKSDAPSTSKSETDKVPDLLHDDEIRISINNGGPADGATNHNTSSDNNEDESFADGTIHVGNLFHITRISTCNIRIQRKIYLIYRKLNMFLVHSVNNVSSNQKSSWQLFKLRMQGLRPERRTSEVQFYSLDRRSRTLPLPWKEAHEEYRRKISHHDLQYEMTPSVHQPLASAVVKATDTAVLTCRICGRPRPNISWRLNDSLNLTNNNRINLFFGEDGFATLKIHNATPADSGEYACIATSELGSVITKATLTVLDRPFPPSRPVIRSQVGTSVHLEWVAHSSNSQIHGYTIELKENGTDVWQAAIPYVPNTSQFISDLTPGLTYQFRVSSNNNISMSEPSAPSQLITIPSEGELNERSSETNTPWKSTYTKDFTEIEEIARGRFSTVKKVSQNCTNREMAAKCIHKRITDIDHVETEYNTLQALQHENLIPVFDVYTTPTSYIIIMPLLPLGRLFDFVCRRPHFDEHEAAGFMLQLLTVTQYLHNCRIAHLDIKPENLLVEMVMGETRLKLCDFTDARHIYNNFYVHPFRECPEFLAPEVIKGTPVGLLTDIWSIGVVTYALLSGLSPFLDDSQEETCSNIIRVDYSFPDEFFGIISNEAQTFILDILVEDIGGRPTAHKCLESLWIQKYCSTASSQPRHKSIPTDRLKDFIERKKLQSTELYS</sequence>
<evidence type="ECO:0000256" key="2">
    <source>
        <dbReference type="ARBA" id="ARBA00006692"/>
    </source>
</evidence>
<dbReference type="GO" id="GO:0007411">
    <property type="term" value="P:axon guidance"/>
    <property type="evidence" value="ECO:0007669"/>
    <property type="project" value="TreeGrafter"/>
</dbReference>
<dbReference type="Gene3D" id="1.10.510.10">
    <property type="entry name" value="Transferase(Phosphotransferase) domain 1"/>
    <property type="match status" value="1"/>
</dbReference>
<dbReference type="PROSITE" id="PS50003">
    <property type="entry name" value="PH_DOMAIN"/>
    <property type="match status" value="1"/>
</dbReference>
<dbReference type="InterPro" id="IPR013098">
    <property type="entry name" value="Ig_I-set"/>
</dbReference>
<dbReference type="PROSITE" id="PS50835">
    <property type="entry name" value="IG_LIKE"/>
    <property type="match status" value="1"/>
</dbReference>
<evidence type="ECO:0000256" key="3">
    <source>
        <dbReference type="ARBA" id="ARBA00022490"/>
    </source>
</evidence>
<dbReference type="SMART" id="SM00220">
    <property type="entry name" value="S_TKc"/>
    <property type="match status" value="1"/>
</dbReference>
<dbReference type="PROSITE" id="PS50853">
    <property type="entry name" value="FN3"/>
    <property type="match status" value="1"/>
</dbReference>
<name>A0A6J7ZU91_MYTCO</name>
<evidence type="ECO:0000313" key="14">
    <source>
        <dbReference type="EMBL" id="CAC5355818.1"/>
    </source>
</evidence>
<dbReference type="PROSITE" id="PS50010">
    <property type="entry name" value="DH_2"/>
    <property type="match status" value="1"/>
</dbReference>
<dbReference type="Gene3D" id="1.20.900.10">
    <property type="entry name" value="Dbl homology (DH) domain"/>
    <property type="match status" value="1"/>
</dbReference>
<comment type="subcellular location">
    <subcellularLocation>
        <location evidence="1">Cytoplasm</location>
    </subcellularLocation>
</comment>
<dbReference type="GO" id="GO:0019898">
    <property type="term" value="C:extrinsic component of membrane"/>
    <property type="evidence" value="ECO:0007669"/>
    <property type="project" value="TreeGrafter"/>
</dbReference>
<dbReference type="Pfam" id="PF22697">
    <property type="entry name" value="SOS1_NGEF_PH"/>
    <property type="match status" value="1"/>
</dbReference>
<dbReference type="InterPro" id="IPR007110">
    <property type="entry name" value="Ig-like_dom"/>
</dbReference>
<dbReference type="InterPro" id="IPR011009">
    <property type="entry name" value="Kinase-like_dom_sf"/>
</dbReference>
<evidence type="ECO:0000256" key="4">
    <source>
        <dbReference type="ARBA" id="ARBA00022658"/>
    </source>
</evidence>
<proteinExistence type="inferred from homology"/>
<feature type="region of interest" description="Disordered" evidence="8">
    <location>
        <begin position="504"/>
        <end position="601"/>
    </location>
</feature>
<dbReference type="GO" id="GO:0004674">
    <property type="term" value="F:protein serine/threonine kinase activity"/>
    <property type="evidence" value="ECO:0007669"/>
    <property type="project" value="UniProtKB-EC"/>
</dbReference>
<dbReference type="SMART" id="SM00060">
    <property type="entry name" value="FN3"/>
    <property type="match status" value="1"/>
</dbReference>
<dbReference type="GO" id="GO:0035556">
    <property type="term" value="P:intracellular signal transduction"/>
    <property type="evidence" value="ECO:0007669"/>
    <property type="project" value="InterPro"/>
</dbReference>
<evidence type="ECO:0000259" key="9">
    <source>
        <dbReference type="PROSITE" id="PS50003"/>
    </source>
</evidence>
<protein>
    <submittedName>
        <fullName evidence="14">KALRN</fullName>
        <ecNumber evidence="14">2.7.11.1</ecNumber>
    </submittedName>
</protein>
<dbReference type="SMART" id="SM00325">
    <property type="entry name" value="RhoGEF"/>
    <property type="match status" value="1"/>
</dbReference>
<feature type="domain" description="Protein kinase" evidence="11">
    <location>
        <begin position="989"/>
        <end position="1243"/>
    </location>
</feature>
<dbReference type="InterPro" id="IPR036116">
    <property type="entry name" value="FN3_sf"/>
</dbReference>
<dbReference type="InterPro" id="IPR035899">
    <property type="entry name" value="DBL_dom_sf"/>
</dbReference>
<dbReference type="InterPro" id="IPR011993">
    <property type="entry name" value="PH-like_dom_sf"/>
</dbReference>
<feature type="compositionally biased region" description="Polar residues" evidence="8">
    <location>
        <begin position="528"/>
        <end position="537"/>
    </location>
</feature>
<feature type="compositionally biased region" description="Polar residues" evidence="8">
    <location>
        <begin position="559"/>
        <end position="568"/>
    </location>
</feature>
<evidence type="ECO:0000259" key="11">
    <source>
        <dbReference type="PROSITE" id="PS50011"/>
    </source>
</evidence>
<feature type="compositionally biased region" description="Basic and acidic residues" evidence="8">
    <location>
        <begin position="626"/>
        <end position="641"/>
    </location>
</feature>
<dbReference type="PROSITE" id="PS50011">
    <property type="entry name" value="PROTEIN_KINASE_DOM"/>
    <property type="match status" value="1"/>
</dbReference>
<dbReference type="InterPro" id="IPR001849">
    <property type="entry name" value="PH_domain"/>
</dbReference>
<dbReference type="PROSITE" id="PS00741">
    <property type="entry name" value="DH_1"/>
    <property type="match status" value="1"/>
</dbReference>
<feature type="domain" description="Ig-like" evidence="12">
    <location>
        <begin position="778"/>
        <end position="868"/>
    </location>
</feature>
<keyword evidence="5" id="KW-0677">Repeat</keyword>
<evidence type="ECO:0000256" key="7">
    <source>
        <dbReference type="ARBA" id="ARBA00023319"/>
    </source>
</evidence>
<keyword evidence="15" id="KW-1185">Reference proteome</keyword>
<evidence type="ECO:0000259" key="13">
    <source>
        <dbReference type="PROSITE" id="PS50853"/>
    </source>
</evidence>
<dbReference type="PROSITE" id="PS00108">
    <property type="entry name" value="PROTEIN_KINASE_ST"/>
    <property type="match status" value="1"/>
</dbReference>
<dbReference type="InterPro" id="IPR000719">
    <property type="entry name" value="Prot_kinase_dom"/>
</dbReference>
<dbReference type="CDD" id="cd00063">
    <property type="entry name" value="FN3"/>
    <property type="match status" value="1"/>
</dbReference>
<dbReference type="InterPro" id="IPR003961">
    <property type="entry name" value="FN3_dom"/>
</dbReference>
<dbReference type="CDD" id="cd00160">
    <property type="entry name" value="RhoGEF"/>
    <property type="match status" value="1"/>
</dbReference>
<evidence type="ECO:0000259" key="10">
    <source>
        <dbReference type="PROSITE" id="PS50010"/>
    </source>
</evidence>
<dbReference type="PANTHER" id="PTHR22826:SF106">
    <property type="entry name" value="TRIO, ISOFORM A"/>
    <property type="match status" value="1"/>
</dbReference>
<feature type="domain" description="PH" evidence="9">
    <location>
        <begin position="339"/>
        <end position="455"/>
    </location>
</feature>
<dbReference type="Proteomes" id="UP000507470">
    <property type="component" value="Unassembled WGS sequence"/>
</dbReference>
<feature type="domain" description="Fibronectin type-III" evidence="13">
    <location>
        <begin position="875"/>
        <end position="967"/>
    </location>
</feature>
<dbReference type="SMART" id="SM00409">
    <property type="entry name" value="IG"/>
    <property type="match status" value="1"/>
</dbReference>
<dbReference type="Pfam" id="PF00621">
    <property type="entry name" value="RhoGEF"/>
    <property type="match status" value="1"/>
</dbReference>
<dbReference type="InterPro" id="IPR008271">
    <property type="entry name" value="Ser/Thr_kinase_AS"/>
</dbReference>
<accession>A0A6J7ZU91</accession>
<evidence type="ECO:0000256" key="5">
    <source>
        <dbReference type="ARBA" id="ARBA00022737"/>
    </source>
</evidence>
<dbReference type="SUPFAM" id="SSF49265">
    <property type="entry name" value="Fibronectin type III"/>
    <property type="match status" value="1"/>
</dbReference>
<dbReference type="InterPro" id="IPR036179">
    <property type="entry name" value="Ig-like_dom_sf"/>
</dbReference>
<gene>
    <name evidence="14" type="ORF">MCOR_323</name>
</gene>
<evidence type="ECO:0000256" key="6">
    <source>
        <dbReference type="ARBA" id="ARBA00023157"/>
    </source>
</evidence>
<dbReference type="InterPro" id="IPR055251">
    <property type="entry name" value="SOS1_NGEF_PH"/>
</dbReference>
<keyword evidence="6" id="KW-1015">Disulfide bond</keyword>
<dbReference type="Gene3D" id="2.60.40.10">
    <property type="entry name" value="Immunoglobulins"/>
    <property type="match status" value="2"/>
</dbReference>
<dbReference type="SUPFAM" id="SSF50729">
    <property type="entry name" value="PH domain-like"/>
    <property type="match status" value="1"/>
</dbReference>
<dbReference type="GO" id="GO:0005085">
    <property type="term" value="F:guanyl-nucleotide exchange factor activity"/>
    <property type="evidence" value="ECO:0007669"/>
    <property type="project" value="UniProtKB-KW"/>
</dbReference>
<dbReference type="OrthoDB" id="10256089at2759"/>
<dbReference type="FunFam" id="1.20.900.10:FF:000008">
    <property type="entry name" value="rho guanine nucleotide exchange factor 25"/>
    <property type="match status" value="1"/>
</dbReference>
<dbReference type="GO" id="GO:0005524">
    <property type="term" value="F:ATP binding"/>
    <property type="evidence" value="ECO:0007669"/>
    <property type="project" value="InterPro"/>
</dbReference>
<dbReference type="GO" id="GO:0005737">
    <property type="term" value="C:cytoplasm"/>
    <property type="evidence" value="ECO:0007669"/>
    <property type="project" value="UniProtKB-SubCell"/>
</dbReference>
<dbReference type="SUPFAM" id="SSF48065">
    <property type="entry name" value="DBL homology domain (DH-domain)"/>
    <property type="match status" value="1"/>
</dbReference>
<feature type="region of interest" description="Disordered" evidence="8">
    <location>
        <begin position="110"/>
        <end position="145"/>
    </location>
</feature>
<dbReference type="PANTHER" id="PTHR22826">
    <property type="entry name" value="RHO GUANINE EXCHANGE FACTOR-RELATED"/>
    <property type="match status" value="1"/>
</dbReference>
<feature type="region of interest" description="Disordered" evidence="8">
    <location>
        <begin position="613"/>
        <end position="665"/>
    </location>
</feature>
<reference evidence="14 15" key="1">
    <citation type="submission" date="2020-06" db="EMBL/GenBank/DDBJ databases">
        <authorList>
            <person name="Li R."/>
            <person name="Bekaert M."/>
        </authorList>
    </citation>
    <scope>NUCLEOTIDE SEQUENCE [LARGE SCALE GENOMIC DNA]</scope>
    <source>
        <strain evidence="15">wild</strain>
    </source>
</reference>
<comment type="similarity">
    <text evidence="2">Belongs to the protein kinase superfamily. CAMK Ser/Thr protein kinase family.</text>
</comment>
<dbReference type="CDD" id="cd13241">
    <property type="entry name" value="PH2_Kalirin_Trio_p63RhoGEF"/>
    <property type="match status" value="1"/>
</dbReference>
<keyword evidence="4" id="KW-0344">Guanine-nucleotide releasing factor</keyword>
<dbReference type="InterPro" id="IPR013783">
    <property type="entry name" value="Ig-like_fold"/>
</dbReference>
<dbReference type="SMART" id="SM00408">
    <property type="entry name" value="IGc2"/>
    <property type="match status" value="1"/>
</dbReference>
<keyword evidence="7" id="KW-0393">Immunoglobulin domain</keyword>
<dbReference type="InterPro" id="IPR001331">
    <property type="entry name" value="GDS_CDC24_CS"/>
</dbReference>
<dbReference type="SMART" id="SM00233">
    <property type="entry name" value="PH"/>
    <property type="match status" value="1"/>
</dbReference>
<evidence type="ECO:0000259" key="12">
    <source>
        <dbReference type="PROSITE" id="PS50835"/>
    </source>
</evidence>
<dbReference type="InterPro" id="IPR000219">
    <property type="entry name" value="DH_dom"/>
</dbReference>